<dbReference type="FunCoup" id="A0A3Q0G3L0">
    <property type="interactions" value="14"/>
</dbReference>
<evidence type="ECO:0000313" key="2">
    <source>
        <dbReference type="RefSeq" id="XP_025054032.1"/>
    </source>
</evidence>
<protein>
    <submittedName>
        <fullName evidence="2">Vitelline membrane outer layer protein 1-like</fullName>
    </submittedName>
</protein>
<keyword evidence="1" id="KW-1185">Reference proteome</keyword>
<evidence type="ECO:0000313" key="1">
    <source>
        <dbReference type="Proteomes" id="UP000189705"/>
    </source>
</evidence>
<accession>A0A3Q0G3L0</accession>
<dbReference type="RefSeq" id="XP_025054032.1">
    <property type="nucleotide sequence ID" value="XM_025198247.1"/>
</dbReference>
<gene>
    <name evidence="2" type="primary">LOC102383526</name>
</gene>
<organism evidence="1 2">
    <name type="scientific">Alligator sinensis</name>
    <name type="common">Chinese alligator</name>
    <dbReference type="NCBI Taxonomy" id="38654"/>
    <lineage>
        <taxon>Eukaryota</taxon>
        <taxon>Metazoa</taxon>
        <taxon>Chordata</taxon>
        <taxon>Craniata</taxon>
        <taxon>Vertebrata</taxon>
        <taxon>Euteleostomi</taxon>
        <taxon>Archelosauria</taxon>
        <taxon>Archosauria</taxon>
        <taxon>Crocodylia</taxon>
        <taxon>Alligatoridae</taxon>
        <taxon>Alligatorinae</taxon>
        <taxon>Alligator</taxon>
    </lineage>
</organism>
<dbReference type="Gene3D" id="2.100.10.20">
    <property type="entry name" value="Vitelline membrane outer layer protein I (VOMI)"/>
    <property type="match status" value="1"/>
</dbReference>
<reference evidence="2" key="1">
    <citation type="submission" date="2025-08" db="UniProtKB">
        <authorList>
            <consortium name="RefSeq"/>
        </authorList>
    </citation>
    <scope>IDENTIFICATION</scope>
</reference>
<dbReference type="GO" id="GO:0005615">
    <property type="term" value="C:extracellular space"/>
    <property type="evidence" value="ECO:0007669"/>
    <property type="project" value="TreeGrafter"/>
</dbReference>
<dbReference type="PANTHER" id="PTHR18841:SF2">
    <property type="entry name" value="VITELLINE MEMBRANE OUTER LAYER PROTEIN 1 HOMOLOG"/>
    <property type="match status" value="1"/>
</dbReference>
<dbReference type="KEGG" id="asn:102383526"/>
<proteinExistence type="predicted"/>
<dbReference type="AlphaFoldDB" id="A0A3Q0G3L0"/>
<dbReference type="PANTHER" id="PTHR18841">
    <property type="entry name" value="VITELLINE MEMBRANE OUTER LAYER PROTEIN I-RELATED"/>
    <property type="match status" value="1"/>
</dbReference>
<name>A0A3Q0G3L0_ALLSI</name>
<dbReference type="Proteomes" id="UP000189705">
    <property type="component" value="Unplaced"/>
</dbReference>
<dbReference type="GeneID" id="102383526"/>
<dbReference type="InterPro" id="IPR005515">
    <property type="entry name" value="VOMI"/>
</dbReference>
<dbReference type="Pfam" id="PF03762">
    <property type="entry name" value="VOMI"/>
    <property type="match status" value="1"/>
</dbReference>
<dbReference type="SUPFAM" id="SSF51092">
    <property type="entry name" value="Vitelline membrane outer protein-I (VMO-I)"/>
    <property type="match status" value="1"/>
</dbReference>
<sequence length="184" mass="20395">MAQARQYSSSLTVPNGGNWGDWGKAEFCSTGYANGFSLKVEPAQGSGVEWDDTALNGILLYCTDGTTITSFYIFSLPLSFPTPQQMLQWGQWRVMLWHPSLHLTTFSLNVESPQDRADDTAANNIRFRLSDGRVQEGKVDSVWGTFGPWSDQCHSGAICGLQTKVEPPQDRGDDTALNDVRFFC</sequence>
<dbReference type="InterPro" id="IPR036706">
    <property type="entry name" value="VOMI_sf"/>
</dbReference>
<dbReference type="InParanoid" id="A0A3Q0G3L0"/>